<evidence type="ECO:0000313" key="1">
    <source>
        <dbReference type="EMBL" id="CAK0904921.1"/>
    </source>
</evidence>
<reference evidence="1" key="1">
    <citation type="submission" date="2023-10" db="EMBL/GenBank/DDBJ databases">
        <authorList>
            <person name="Chen Y."/>
            <person name="Shah S."/>
            <person name="Dougan E. K."/>
            <person name="Thang M."/>
            <person name="Chan C."/>
        </authorList>
    </citation>
    <scope>NUCLEOTIDE SEQUENCE [LARGE SCALE GENOMIC DNA]</scope>
</reference>
<protein>
    <submittedName>
        <fullName evidence="1">Uncharacterized protein</fullName>
    </submittedName>
</protein>
<comment type="caution">
    <text evidence="1">The sequence shown here is derived from an EMBL/GenBank/DDBJ whole genome shotgun (WGS) entry which is preliminary data.</text>
</comment>
<gene>
    <name evidence="1" type="ORF">PCOR1329_LOCUS80821</name>
</gene>
<keyword evidence="2" id="KW-1185">Reference proteome</keyword>
<proteinExistence type="predicted"/>
<feature type="non-terminal residue" evidence="1">
    <location>
        <position position="130"/>
    </location>
</feature>
<name>A0ABN9Y234_9DINO</name>
<feature type="non-terminal residue" evidence="1">
    <location>
        <position position="1"/>
    </location>
</feature>
<accession>A0ABN9Y234</accession>
<evidence type="ECO:0000313" key="2">
    <source>
        <dbReference type="Proteomes" id="UP001189429"/>
    </source>
</evidence>
<organism evidence="1 2">
    <name type="scientific">Prorocentrum cordatum</name>
    <dbReference type="NCBI Taxonomy" id="2364126"/>
    <lineage>
        <taxon>Eukaryota</taxon>
        <taxon>Sar</taxon>
        <taxon>Alveolata</taxon>
        <taxon>Dinophyceae</taxon>
        <taxon>Prorocentrales</taxon>
        <taxon>Prorocentraceae</taxon>
        <taxon>Prorocentrum</taxon>
    </lineage>
</organism>
<sequence>DRVVLGAGPTPSDDQLAALAFAVGRKQLAANDAGGRRTVCLLLHRSGRDGLLRAEVTTACWTRGGAGCSAEVAAVSRLLLRCGCRTPLEGVERMVVAVDADHLVPPDPRGCELLVEHADLAVPIVCAWLE</sequence>
<dbReference type="EMBL" id="CAUYUJ010021490">
    <property type="protein sequence ID" value="CAK0904921.1"/>
    <property type="molecule type" value="Genomic_DNA"/>
</dbReference>
<dbReference type="Proteomes" id="UP001189429">
    <property type="component" value="Unassembled WGS sequence"/>
</dbReference>